<dbReference type="RefSeq" id="WP_024101853.1">
    <property type="nucleotide sequence ID" value="NC_023150.1"/>
</dbReference>
<dbReference type="EMBL" id="CP006996">
    <property type="protein sequence ID" value="AHD23783.1"/>
    <property type="molecule type" value="Genomic_DNA"/>
</dbReference>
<dbReference type="PROSITE" id="PS51257">
    <property type="entry name" value="PROKAR_LIPOPROTEIN"/>
    <property type="match status" value="1"/>
</dbReference>
<protein>
    <recommendedName>
        <fullName evidence="5">Lipoprotein</fullName>
    </recommendedName>
</protein>
<evidence type="ECO:0000313" key="3">
    <source>
        <dbReference type="EMBL" id="AHD23783.1"/>
    </source>
</evidence>
<dbReference type="Proteomes" id="UP000018781">
    <property type="component" value="Chromosome"/>
</dbReference>
<accession>V9XN14</accession>
<name>V9XN14_9NOCA</name>
<dbReference type="EMBL" id="CP006996">
    <property type="protein sequence ID" value="AHD23697.1"/>
    <property type="molecule type" value="Genomic_DNA"/>
</dbReference>
<gene>
    <name evidence="2" type="ORF">Y013_10370</name>
    <name evidence="3" type="ORF">Y013_14490</name>
</gene>
<dbReference type="GeneID" id="29937724"/>
<reference evidence="3 4" key="1">
    <citation type="journal article" date="2014" name="Genome Announc.">
        <title>Complete Genome of Rhodococcus pyridinivorans SB3094, a Methyl-Ethyl-Ketone-Degrading Bacterium Used for Bioaugmentation.</title>
        <authorList>
            <person name="Dueholm M.S."/>
            <person name="Albertsen M."/>
            <person name="D'Imperio S."/>
            <person name="Tale V.P."/>
            <person name="Lewis D."/>
            <person name="Nielsen P.H."/>
            <person name="Nielsen J.L."/>
        </authorList>
    </citation>
    <scope>NUCLEOTIDE SEQUENCE [LARGE SCALE GENOMIC DNA]</scope>
    <source>
        <strain evidence="3 4">SB3094</strain>
    </source>
</reference>
<dbReference type="KEGG" id="rpy:Y013_10370"/>
<keyword evidence="1" id="KW-0732">Signal</keyword>
<evidence type="ECO:0000256" key="1">
    <source>
        <dbReference type="SAM" id="SignalP"/>
    </source>
</evidence>
<organism evidence="3 4">
    <name type="scientific">Rhodococcus pyridinivorans SB3094</name>
    <dbReference type="NCBI Taxonomy" id="1435356"/>
    <lineage>
        <taxon>Bacteria</taxon>
        <taxon>Bacillati</taxon>
        <taxon>Actinomycetota</taxon>
        <taxon>Actinomycetes</taxon>
        <taxon>Mycobacteriales</taxon>
        <taxon>Nocardiaceae</taxon>
        <taxon>Rhodococcus</taxon>
    </lineage>
</organism>
<dbReference type="KEGG" id="rpy:Y013_14490"/>
<dbReference type="eggNOG" id="COG0614">
    <property type="taxonomic scope" value="Bacteria"/>
</dbReference>
<evidence type="ECO:0000313" key="4">
    <source>
        <dbReference type="Proteomes" id="UP000018781"/>
    </source>
</evidence>
<sequence length="155" mass="16429">MRVRAAFPKLLVALTSASLLLAGCSTAGSDTENAASDECITDFDASVDYFPDKSEIVDAENFSITYEKSYQVLTVNEPFTGAKSESYVLVKCGASAPELTGELATAQQIHVPITRLYTGSTTHLPLVIELDELDALTGVSNGSYVSDAAVIGRID</sequence>
<feature type="signal peptide" evidence="1">
    <location>
        <begin position="1"/>
        <end position="27"/>
    </location>
</feature>
<proteinExistence type="predicted"/>
<dbReference type="PATRIC" id="fig|1435356.3.peg.2079"/>
<evidence type="ECO:0008006" key="5">
    <source>
        <dbReference type="Google" id="ProtNLM"/>
    </source>
</evidence>
<feature type="chain" id="PRO_5038289548" description="Lipoprotein" evidence="1">
    <location>
        <begin position="28"/>
        <end position="155"/>
    </location>
</feature>
<evidence type="ECO:0000313" key="2">
    <source>
        <dbReference type="EMBL" id="AHD23697.1"/>
    </source>
</evidence>
<dbReference type="HOGENOM" id="CLU_1694138_0_0_11"/>
<dbReference type="AlphaFoldDB" id="V9XN14"/>